<dbReference type="InterPro" id="IPR036397">
    <property type="entry name" value="RNaseH_sf"/>
</dbReference>
<evidence type="ECO:0000259" key="1">
    <source>
        <dbReference type="PROSITE" id="PS50821"/>
    </source>
</evidence>
<protein>
    <recommendedName>
        <fullName evidence="4">Piwi domain-containing protein</fullName>
    </recommendedName>
</protein>
<dbReference type="Gene3D" id="3.30.420.10">
    <property type="entry name" value="Ribonuclease H-like superfamily/Ribonuclease H"/>
    <property type="match status" value="1"/>
</dbReference>
<dbReference type="Pfam" id="PF02170">
    <property type="entry name" value="PAZ"/>
    <property type="match status" value="1"/>
</dbReference>
<sequence>MSEISVDELSSYISLESMSIGSSSAYHKKAPVPDSSLHHPVELLSSYLEIGIQEGSKAYRYDVEIEASKSGSLTRGPADDGHGAMRRKVCYDLLYAALAKSKGFGTGQDYHMPLVYNRQNHVFFAQPLPEDFITIDLDDNADFTGITNYLYYMTGATESIQVKISKPQSEEHVLDLYESIFDTAPLDCDGNLEISSRDRSFRTFLELLTSGPASFTGSHVACGTSFYEATNGKDMKDGKTMRAGLKKGVCVIERDGILYPALVVDSKTGAFFKEQNLLKSMKEMNNGEVPRSAAEPMWQKARKLYKDVRVLVVSNVYKNSTQRRLTFPIQDFTREPASRQMMNMKGFRGTVEQYFRQKHNLSLLHPHLPCAIHASNSKIPVPTFFPIELLFVCGDQKVPLEKSDRFHSETLLRENAVDPKLRKERTEVQLKKLGLWREKREKMSVDDKKDLSEDGTNLLTAFGVSIINEFIPIRAGVRVAPTIEVANSEKISIVQKTANWEKKLTNKRYFSSVEITNWAVICSQISAENPMIVRFLKQMVNVSKRRGIRMDSPMKYSLKSGSREDFDDIFRHIAESGRHFVMYFSPLKEKQHDLVKWMEHHYSVVTQHVCLERIENVVTGRIQILDNIIHKANMKLGGLNVIPRIEKLGQRMEIESGDFLVIAYDVCHPAPMTSRERVLMRSMTSFDPSIRSLDPSVVGIVANCVAHPHAFVGDYHYQASRKESVDGRILVDRVKWIFELLAERRPNASRPKHIIILRDGVSEGQYKMAEHEELSAIRRAVAMIDPNYHPTFTLVIATKRHNKRFYDKNEGIAVNTEPGTIIDKDVVRGDVTEFFLQSHFPLKGTVKMPQYAILCDEADFSQDEIQAFVNCLCHSHQIVASAVSIPEPIYAADELAKRGSNNFAEHVKIHGRKSLRKDPMNPNLIDFEALTHELAYWKTNLEAIRFNA</sequence>
<reference evidence="3" key="2">
    <citation type="journal article" date="2015" name="Genome Biol.">
        <title>Comparative genomics of Steinernema reveals deeply conserved gene regulatory networks.</title>
        <authorList>
            <person name="Dillman A.R."/>
            <person name="Macchietto M."/>
            <person name="Porter C.F."/>
            <person name="Rogers A."/>
            <person name="Williams B."/>
            <person name="Antoshechkin I."/>
            <person name="Lee M.M."/>
            <person name="Goodwin Z."/>
            <person name="Lu X."/>
            <person name="Lewis E.E."/>
            <person name="Goodrich-Blair H."/>
            <person name="Stock S.P."/>
            <person name="Adams B.J."/>
            <person name="Sternberg P.W."/>
            <person name="Mortazavi A."/>
        </authorList>
    </citation>
    <scope>NUCLEOTIDE SEQUENCE [LARGE SCALE GENOMIC DNA]</scope>
    <source>
        <strain evidence="3">ALL</strain>
    </source>
</reference>
<dbReference type="PROSITE" id="PS50821">
    <property type="entry name" value="PAZ"/>
    <property type="match status" value="1"/>
</dbReference>
<dbReference type="PROSITE" id="PS50822">
    <property type="entry name" value="PIWI"/>
    <property type="match status" value="1"/>
</dbReference>
<dbReference type="InterPro" id="IPR036085">
    <property type="entry name" value="PAZ_dom_sf"/>
</dbReference>
<reference evidence="3" key="3">
    <citation type="journal article" date="2019" name="G3 (Bethesda)">
        <title>Hybrid Assembly of the Genome of the Entomopathogenic Nematode Steinernema carpocapsae Identifies the X-Chromosome.</title>
        <authorList>
            <person name="Serra L."/>
            <person name="Macchietto M."/>
            <person name="Macias-Munoz A."/>
            <person name="McGill C.J."/>
            <person name="Rodriguez I.M."/>
            <person name="Rodriguez B."/>
            <person name="Murad R."/>
            <person name="Mortazavi A."/>
        </authorList>
    </citation>
    <scope>NUCLEOTIDE SEQUENCE</scope>
    <source>
        <strain evidence="3">ALL</strain>
    </source>
</reference>
<dbReference type="EMBL" id="AZBU02000002">
    <property type="protein sequence ID" value="TKR92330.1"/>
    <property type="molecule type" value="Genomic_DNA"/>
</dbReference>
<dbReference type="GO" id="GO:0003723">
    <property type="term" value="F:RNA binding"/>
    <property type="evidence" value="ECO:0007669"/>
    <property type="project" value="InterPro"/>
</dbReference>
<dbReference type="Gene3D" id="2.170.260.10">
    <property type="entry name" value="paz domain"/>
    <property type="match status" value="1"/>
</dbReference>
<dbReference type="OrthoDB" id="10252740at2759"/>
<dbReference type="Pfam" id="PF02171">
    <property type="entry name" value="Piwi"/>
    <property type="match status" value="1"/>
</dbReference>
<dbReference type="InterPro" id="IPR003100">
    <property type="entry name" value="PAZ_dom"/>
</dbReference>
<dbReference type="SUPFAM" id="SSF101690">
    <property type="entry name" value="PAZ domain"/>
    <property type="match status" value="1"/>
</dbReference>
<dbReference type="InterPro" id="IPR012337">
    <property type="entry name" value="RNaseH-like_sf"/>
</dbReference>
<name>A0A4U5P8C2_STECR</name>
<gene>
    <name evidence="3" type="ORF">L596_007006</name>
</gene>
<proteinExistence type="predicted"/>
<dbReference type="CDD" id="cd02846">
    <property type="entry name" value="PAZ_argonaute_like"/>
    <property type="match status" value="1"/>
</dbReference>
<dbReference type="SMART" id="SM00950">
    <property type="entry name" value="Piwi"/>
    <property type="match status" value="1"/>
</dbReference>
<evidence type="ECO:0000313" key="3">
    <source>
        <dbReference type="EMBL" id="TKR92330.1"/>
    </source>
</evidence>
<comment type="caution">
    <text evidence="3">The sequence shown here is derived from an EMBL/GenBank/DDBJ whole genome shotgun (WGS) entry which is preliminary data.</text>
</comment>
<organism evidence="3">
    <name type="scientific">Steinernema carpocapsae</name>
    <name type="common">Entomopathogenic nematode</name>
    <dbReference type="NCBI Taxonomy" id="34508"/>
    <lineage>
        <taxon>Eukaryota</taxon>
        <taxon>Metazoa</taxon>
        <taxon>Ecdysozoa</taxon>
        <taxon>Nematoda</taxon>
        <taxon>Chromadorea</taxon>
        <taxon>Rhabditida</taxon>
        <taxon>Tylenchina</taxon>
        <taxon>Panagrolaimomorpha</taxon>
        <taxon>Strongyloidoidea</taxon>
        <taxon>Steinernematidae</taxon>
        <taxon>Steinernema</taxon>
    </lineage>
</organism>
<evidence type="ECO:0008006" key="4">
    <source>
        <dbReference type="Google" id="ProtNLM"/>
    </source>
</evidence>
<reference evidence="3" key="1">
    <citation type="submission" date="2013-11" db="EMBL/GenBank/DDBJ databases">
        <authorList>
            <person name="Sternberg P."/>
            <person name="Dillman A."/>
            <person name="Macchietto M."/>
        </authorList>
    </citation>
    <scope>NUCLEOTIDE SEQUENCE</scope>
    <source>
        <strain evidence="3">ALL</strain>
    </source>
</reference>
<dbReference type="AlphaFoldDB" id="A0A4U5P8C2"/>
<accession>A0A4U5P8C2</accession>
<dbReference type="STRING" id="34508.A0A4U5P8C2"/>
<dbReference type="SUPFAM" id="SSF53098">
    <property type="entry name" value="Ribonuclease H-like"/>
    <property type="match status" value="1"/>
</dbReference>
<dbReference type="Gene3D" id="3.40.50.2300">
    <property type="match status" value="1"/>
</dbReference>
<feature type="domain" description="Piwi" evidence="2">
    <location>
        <begin position="604"/>
        <end position="904"/>
    </location>
</feature>
<dbReference type="PANTHER" id="PTHR22891">
    <property type="entry name" value="EUKARYOTIC TRANSLATION INITIATION FACTOR 2C"/>
    <property type="match status" value="1"/>
</dbReference>
<dbReference type="InterPro" id="IPR003165">
    <property type="entry name" value="Piwi"/>
</dbReference>
<feature type="domain" description="PAZ" evidence="1">
    <location>
        <begin position="296"/>
        <end position="394"/>
    </location>
</feature>
<evidence type="ECO:0000259" key="2">
    <source>
        <dbReference type="PROSITE" id="PS50822"/>
    </source>
</evidence>